<dbReference type="RefSeq" id="WP_228228005.1">
    <property type="nucleotide sequence ID" value="NZ_JAJGNP010000021.1"/>
</dbReference>
<feature type="domain" description="Cytochrome c" evidence="4">
    <location>
        <begin position="47"/>
        <end position="143"/>
    </location>
</feature>
<reference evidence="5 6" key="1">
    <citation type="submission" date="2021-10" db="EMBL/GenBank/DDBJ databases">
        <title>The diversity and Nitrogen Metabolism of Culturable Nitrate-Utilizing Bacteria Within the Oxygen Minimum Zone of the Changjiang (Yangtze River)Estuary.</title>
        <authorList>
            <person name="Zhang D."/>
            <person name="Zheng J."/>
            <person name="Liu S."/>
            <person name="He W."/>
        </authorList>
    </citation>
    <scope>NUCLEOTIDE SEQUENCE [LARGE SCALE GENOMIC DNA]</scope>
    <source>
        <strain evidence="5 6">FXH275-2</strain>
    </source>
</reference>
<dbReference type="Proteomes" id="UP001198830">
    <property type="component" value="Unassembled WGS sequence"/>
</dbReference>
<dbReference type="InterPro" id="IPR009056">
    <property type="entry name" value="Cyt_c-like_dom"/>
</dbReference>
<keyword evidence="6" id="KW-1185">Reference proteome</keyword>
<evidence type="ECO:0000313" key="5">
    <source>
        <dbReference type="EMBL" id="MCC4234514.1"/>
    </source>
</evidence>
<comment type="caution">
    <text evidence="5">The sequence shown here is derived from an EMBL/GenBank/DDBJ whole genome shotgun (WGS) entry which is preliminary data.</text>
</comment>
<evidence type="ECO:0000256" key="2">
    <source>
        <dbReference type="ARBA" id="ARBA00023004"/>
    </source>
</evidence>
<accession>A0ABS8H7W2</accession>
<keyword evidence="2 3" id="KW-0408">Iron</keyword>
<evidence type="ECO:0000256" key="3">
    <source>
        <dbReference type="PROSITE-ProRule" id="PRU00433"/>
    </source>
</evidence>
<evidence type="ECO:0000259" key="4">
    <source>
        <dbReference type="PROSITE" id="PS51007"/>
    </source>
</evidence>
<keyword evidence="3" id="KW-0349">Heme</keyword>
<proteinExistence type="predicted"/>
<dbReference type="EMBL" id="JAJGNP010000021">
    <property type="protein sequence ID" value="MCC4234514.1"/>
    <property type="molecule type" value="Genomic_DNA"/>
</dbReference>
<protein>
    <recommendedName>
        <fullName evidence="4">Cytochrome c domain-containing protein</fullName>
    </recommendedName>
</protein>
<evidence type="ECO:0000313" key="6">
    <source>
        <dbReference type="Proteomes" id="UP001198830"/>
    </source>
</evidence>
<name>A0ABS8H7W2_9SPHN</name>
<gene>
    <name evidence="5" type="ORF">LL253_17725</name>
</gene>
<keyword evidence="1 3" id="KW-0479">Metal-binding</keyword>
<organism evidence="5 6">
    <name type="scientific">Sphingobium soli</name>
    <dbReference type="NCBI Taxonomy" id="1591116"/>
    <lineage>
        <taxon>Bacteria</taxon>
        <taxon>Pseudomonadati</taxon>
        <taxon>Pseudomonadota</taxon>
        <taxon>Alphaproteobacteria</taxon>
        <taxon>Sphingomonadales</taxon>
        <taxon>Sphingomonadaceae</taxon>
        <taxon>Sphingobium</taxon>
    </lineage>
</organism>
<dbReference type="InterPro" id="IPR011010">
    <property type="entry name" value="DNA_brk_join_enz"/>
</dbReference>
<dbReference type="SUPFAM" id="SSF56349">
    <property type="entry name" value="DNA breaking-rejoining enzymes"/>
    <property type="match status" value="1"/>
</dbReference>
<evidence type="ECO:0000256" key="1">
    <source>
        <dbReference type="ARBA" id="ARBA00022723"/>
    </source>
</evidence>
<dbReference type="PROSITE" id="PS51007">
    <property type="entry name" value="CYTC"/>
    <property type="match status" value="1"/>
</dbReference>
<sequence length="411" mass="46041">MPATKRSKPLYQRGAYALYRRTGRANLEIIWYDSEKRRERSASAGTDDVAQGRIALDRLYLTQTGHRMCPHCHRPWEHEVSPTLADAIADYLILMEGKASEETARYRLAHVIDYLAETDAGAVCAAINEQWIDKFRAWALKRPVKTSKGKYLRERSLAHVEGSVMQLAAAINATSGQKAQFKSRQQVDVARSPTYRADVKTIAAMFDYCLRPEGGRSDKERAMIAANRTNLLRYLQLAVASWARPETVLAIKRDQWHDAARVLDLNPARRLRTNKRQPMVPIAAQCALLLDAMDDLWIPVSTIRNSWDKMRVHLGLPGDRQAGPKLIRRSMATLVRRRIGEANWRQGEIMLGHVPFVTSDIYAIPDPANLGLALAATEEIISEIEALAPGAYRTVTAGTHGLRLVEGGKNG</sequence>